<dbReference type="KEGG" id="amus:LMH87_004110"/>
<reference evidence="1" key="1">
    <citation type="journal article" date="2023" name="Access Microbiol">
        <title>De-novo genome assembly for Akanthomyces muscarius, a biocontrol agent of insect agricultural pests.</title>
        <authorList>
            <person name="Erdos Z."/>
            <person name="Studholme D.J."/>
            <person name="Raymond B."/>
            <person name="Sharma M."/>
        </authorList>
    </citation>
    <scope>NUCLEOTIDE SEQUENCE</scope>
    <source>
        <strain evidence="1">Ve6</strain>
    </source>
</reference>
<name>A0A9W8Q3Z5_AKAMU</name>
<proteinExistence type="predicted"/>
<accession>A0A9W8Q3Z5</accession>
<dbReference type="RefSeq" id="XP_056048925.1">
    <property type="nucleotide sequence ID" value="XM_056195281.1"/>
</dbReference>
<evidence type="ECO:0000313" key="2">
    <source>
        <dbReference type="Proteomes" id="UP001144673"/>
    </source>
</evidence>
<dbReference type="PANTHER" id="PTHR38116">
    <property type="entry name" value="CHROMOSOME 7, WHOLE GENOME SHOTGUN SEQUENCE"/>
    <property type="match status" value="1"/>
</dbReference>
<protein>
    <submittedName>
        <fullName evidence="1">Uncharacterized protein</fullName>
    </submittedName>
</protein>
<keyword evidence="2" id="KW-1185">Reference proteome</keyword>
<comment type="caution">
    <text evidence="1">The sequence shown here is derived from an EMBL/GenBank/DDBJ whole genome shotgun (WGS) entry which is preliminary data.</text>
</comment>
<organism evidence="1 2">
    <name type="scientific">Akanthomyces muscarius</name>
    <name type="common">Entomopathogenic fungus</name>
    <name type="synonym">Lecanicillium muscarium</name>
    <dbReference type="NCBI Taxonomy" id="2231603"/>
    <lineage>
        <taxon>Eukaryota</taxon>
        <taxon>Fungi</taxon>
        <taxon>Dikarya</taxon>
        <taxon>Ascomycota</taxon>
        <taxon>Pezizomycotina</taxon>
        <taxon>Sordariomycetes</taxon>
        <taxon>Hypocreomycetidae</taxon>
        <taxon>Hypocreales</taxon>
        <taxon>Cordycipitaceae</taxon>
        <taxon>Akanthomyces</taxon>
    </lineage>
</organism>
<dbReference type="Proteomes" id="UP001144673">
    <property type="component" value="Chromosome 2"/>
</dbReference>
<evidence type="ECO:0000313" key="1">
    <source>
        <dbReference type="EMBL" id="KAJ4145255.1"/>
    </source>
</evidence>
<dbReference type="PANTHER" id="PTHR38116:SF1">
    <property type="entry name" value="BZIP DOMAIN-CONTAINING PROTEIN"/>
    <property type="match status" value="1"/>
</dbReference>
<sequence>MLNRPNTDQLTRLIKLNTINALTANASILNLPVDWLVCNAMSPFGLVGPPPSPTTEEARPFAGPASLVPTVLQRRIPHRPWTNLFPLARMRNSWLPAIHVSSFLAEDEEVQLWTTWRPGLGCLGRSVGSA</sequence>
<dbReference type="EMBL" id="JAJHUN010000011">
    <property type="protein sequence ID" value="KAJ4145255.1"/>
    <property type="molecule type" value="Genomic_DNA"/>
</dbReference>
<dbReference type="AlphaFoldDB" id="A0A9W8Q3Z5"/>
<dbReference type="GeneID" id="80891269"/>
<gene>
    <name evidence="1" type="ORF">LMH87_004110</name>
</gene>